<dbReference type="PANTHER" id="PTHR15549:SF26">
    <property type="entry name" value="AXIAL BUDDING PATTERN PROTEIN 2-RELATED"/>
    <property type="match status" value="1"/>
</dbReference>
<keyword evidence="9" id="KW-1185">Reference proteome</keyword>
<name>A0A5N6T1D6_ASPPS</name>
<keyword evidence="4 6" id="KW-0472">Membrane</keyword>
<feature type="region of interest" description="Disordered" evidence="5">
    <location>
        <begin position="198"/>
        <end position="223"/>
    </location>
</feature>
<reference evidence="8 9" key="1">
    <citation type="submission" date="2019-04" db="EMBL/GenBank/DDBJ databases">
        <title>Friends and foes A comparative genomics study of 23 Aspergillus species from section Flavi.</title>
        <authorList>
            <consortium name="DOE Joint Genome Institute"/>
            <person name="Kjaerbolling I."/>
            <person name="Vesth T."/>
            <person name="Frisvad J.C."/>
            <person name="Nybo J.L."/>
            <person name="Theobald S."/>
            <person name="Kildgaard S."/>
            <person name="Isbrandt T."/>
            <person name="Kuo A."/>
            <person name="Sato A."/>
            <person name="Lyhne E.K."/>
            <person name="Kogle M.E."/>
            <person name="Wiebenga A."/>
            <person name="Kun R.S."/>
            <person name="Lubbers R.J."/>
            <person name="Makela M.R."/>
            <person name="Barry K."/>
            <person name="Chovatia M."/>
            <person name="Clum A."/>
            <person name="Daum C."/>
            <person name="Haridas S."/>
            <person name="He G."/>
            <person name="LaButti K."/>
            <person name="Lipzen A."/>
            <person name="Mondo S."/>
            <person name="Riley R."/>
            <person name="Salamov A."/>
            <person name="Simmons B.A."/>
            <person name="Magnuson J.K."/>
            <person name="Henrissat B."/>
            <person name="Mortensen U.H."/>
            <person name="Larsen T.O."/>
            <person name="Devries R.P."/>
            <person name="Grigoriev I.V."/>
            <person name="Machida M."/>
            <person name="Baker S.E."/>
            <person name="Andersen M.R."/>
        </authorList>
    </citation>
    <scope>NUCLEOTIDE SEQUENCE [LARGE SCALE GENOMIC DNA]</scope>
    <source>
        <strain evidence="8 9">CBS 117625</strain>
    </source>
</reference>
<feature type="chain" id="PRO_5024858356" description="Mid2 domain-containing protein" evidence="7">
    <location>
        <begin position="23"/>
        <end position="301"/>
    </location>
</feature>
<keyword evidence="3 6" id="KW-1133">Transmembrane helix</keyword>
<dbReference type="InterPro" id="IPR051694">
    <property type="entry name" value="Immunoregulatory_rcpt-like"/>
</dbReference>
<dbReference type="GeneID" id="43638269"/>
<evidence type="ECO:0008006" key="10">
    <source>
        <dbReference type="Google" id="ProtNLM"/>
    </source>
</evidence>
<accession>A0A5N6T1D6</accession>
<feature type="region of interest" description="Disordered" evidence="5">
    <location>
        <begin position="110"/>
        <end position="167"/>
    </location>
</feature>
<evidence type="ECO:0000256" key="5">
    <source>
        <dbReference type="SAM" id="MobiDB-lite"/>
    </source>
</evidence>
<dbReference type="AlphaFoldDB" id="A0A5N6T1D6"/>
<dbReference type="RefSeq" id="XP_031915677.1">
    <property type="nucleotide sequence ID" value="XM_032054059.1"/>
</dbReference>
<sequence>MKSLPLLTTLLLTLTTTPTTQAWTFTWRNASNTPFMERSTSPAPCTSIDQAEGKQFVFEPDNSPYSFYIWSNDNCSGSYSGFTPPSRWAKKASTDLRSYMVNYGGNDGPSTTAVASTSSTTSTSTSTSTTSTSSTGTATGGSTTTTTTASTSATSSPGNSSSSSSSGISGGAVAGIVIGVVAGIAVVGGAFWLGRRRRRGGSGANPPGNAGQEFGSASGLGPGAGYVQPGTPIGGSDAGGYMGAEVAKGSLPYMYENHPMSPVPAYQPPVGQQFAELPGESVRVEMSDTSRVNELEGSWKR</sequence>
<dbReference type="GO" id="GO:0071944">
    <property type="term" value="C:cell periphery"/>
    <property type="evidence" value="ECO:0007669"/>
    <property type="project" value="UniProtKB-ARBA"/>
</dbReference>
<evidence type="ECO:0000256" key="3">
    <source>
        <dbReference type="ARBA" id="ARBA00022989"/>
    </source>
</evidence>
<evidence type="ECO:0000313" key="8">
    <source>
        <dbReference type="EMBL" id="KAE8139614.1"/>
    </source>
</evidence>
<dbReference type="PANTHER" id="PTHR15549">
    <property type="entry name" value="PAIRED IMMUNOGLOBULIN-LIKE TYPE 2 RECEPTOR"/>
    <property type="match status" value="1"/>
</dbReference>
<dbReference type="Proteomes" id="UP000325672">
    <property type="component" value="Unassembled WGS sequence"/>
</dbReference>
<protein>
    <recommendedName>
        <fullName evidence="10">Mid2 domain-containing protein</fullName>
    </recommendedName>
</protein>
<evidence type="ECO:0000256" key="1">
    <source>
        <dbReference type="ARBA" id="ARBA00004167"/>
    </source>
</evidence>
<proteinExistence type="predicted"/>
<keyword evidence="7" id="KW-0732">Signal</keyword>
<evidence type="ECO:0000256" key="6">
    <source>
        <dbReference type="SAM" id="Phobius"/>
    </source>
</evidence>
<gene>
    <name evidence="8" type="ORF">BDV38DRAFT_241834</name>
</gene>
<feature type="signal peptide" evidence="7">
    <location>
        <begin position="1"/>
        <end position="22"/>
    </location>
</feature>
<dbReference type="OrthoDB" id="4505626at2759"/>
<keyword evidence="2 6" id="KW-0812">Transmembrane</keyword>
<comment type="subcellular location">
    <subcellularLocation>
        <location evidence="1">Membrane</location>
        <topology evidence="1">Single-pass membrane protein</topology>
    </subcellularLocation>
</comment>
<dbReference type="EMBL" id="ML743565">
    <property type="protein sequence ID" value="KAE8139614.1"/>
    <property type="molecule type" value="Genomic_DNA"/>
</dbReference>
<feature type="transmembrane region" description="Helical" evidence="6">
    <location>
        <begin position="172"/>
        <end position="193"/>
    </location>
</feature>
<evidence type="ECO:0000256" key="7">
    <source>
        <dbReference type="SAM" id="SignalP"/>
    </source>
</evidence>
<evidence type="ECO:0000256" key="4">
    <source>
        <dbReference type="ARBA" id="ARBA00023136"/>
    </source>
</evidence>
<dbReference type="GO" id="GO:0016020">
    <property type="term" value="C:membrane"/>
    <property type="evidence" value="ECO:0007669"/>
    <property type="project" value="UniProtKB-SubCell"/>
</dbReference>
<organism evidence="8 9">
    <name type="scientific">Aspergillus pseudotamarii</name>
    <dbReference type="NCBI Taxonomy" id="132259"/>
    <lineage>
        <taxon>Eukaryota</taxon>
        <taxon>Fungi</taxon>
        <taxon>Dikarya</taxon>
        <taxon>Ascomycota</taxon>
        <taxon>Pezizomycotina</taxon>
        <taxon>Eurotiomycetes</taxon>
        <taxon>Eurotiomycetidae</taxon>
        <taxon>Eurotiales</taxon>
        <taxon>Aspergillaceae</taxon>
        <taxon>Aspergillus</taxon>
        <taxon>Aspergillus subgen. Circumdati</taxon>
    </lineage>
</organism>
<evidence type="ECO:0000256" key="2">
    <source>
        <dbReference type="ARBA" id="ARBA00022692"/>
    </source>
</evidence>
<evidence type="ECO:0000313" key="9">
    <source>
        <dbReference type="Proteomes" id="UP000325672"/>
    </source>
</evidence>